<evidence type="ECO:0000313" key="6">
    <source>
        <dbReference type="Proteomes" id="UP001432168"/>
    </source>
</evidence>
<dbReference type="InterPro" id="IPR036291">
    <property type="entry name" value="NAD(P)-bd_dom_sf"/>
</dbReference>
<dbReference type="SUPFAM" id="SSF51735">
    <property type="entry name" value="NAD(P)-binding Rossmann-fold domains"/>
    <property type="match status" value="1"/>
</dbReference>
<evidence type="ECO:0000256" key="2">
    <source>
        <dbReference type="SAM" id="MobiDB-lite"/>
    </source>
</evidence>
<dbReference type="InterPro" id="IPR050463">
    <property type="entry name" value="Gfo/Idh/MocA_oxidrdct_glycsds"/>
</dbReference>
<dbReference type="EMBL" id="CP109011">
    <property type="protein sequence ID" value="WUT41793.1"/>
    <property type="molecule type" value="Genomic_DNA"/>
</dbReference>
<name>A0ABZ1WQU1_9ACTN</name>
<keyword evidence="6" id="KW-1185">Reference proteome</keyword>
<organism evidence="5 6">
    <name type="scientific">Streptomyces pseudovenezuelae</name>
    <dbReference type="NCBI Taxonomy" id="67350"/>
    <lineage>
        <taxon>Bacteria</taxon>
        <taxon>Bacillati</taxon>
        <taxon>Actinomycetota</taxon>
        <taxon>Actinomycetes</taxon>
        <taxon>Kitasatosporales</taxon>
        <taxon>Streptomycetaceae</taxon>
        <taxon>Streptomyces</taxon>
        <taxon>Streptomyces aurantiacus group</taxon>
    </lineage>
</organism>
<dbReference type="PANTHER" id="PTHR43818">
    <property type="entry name" value="BCDNA.GH03377"/>
    <property type="match status" value="1"/>
</dbReference>
<feature type="domain" description="Gfo/Idh/MocA-like oxidoreductase N-terminal" evidence="3">
    <location>
        <begin position="6"/>
        <end position="117"/>
    </location>
</feature>
<dbReference type="Gene3D" id="3.30.360.10">
    <property type="entry name" value="Dihydrodipicolinate Reductase, domain 2"/>
    <property type="match status" value="1"/>
</dbReference>
<dbReference type="PANTHER" id="PTHR43818:SF11">
    <property type="entry name" value="BCDNA.GH03377"/>
    <property type="match status" value="1"/>
</dbReference>
<evidence type="ECO:0000313" key="5">
    <source>
        <dbReference type="EMBL" id="WUT41793.1"/>
    </source>
</evidence>
<dbReference type="Gene3D" id="3.40.50.720">
    <property type="entry name" value="NAD(P)-binding Rossmann-like Domain"/>
    <property type="match status" value="1"/>
</dbReference>
<evidence type="ECO:0000259" key="4">
    <source>
        <dbReference type="Pfam" id="PF22725"/>
    </source>
</evidence>
<evidence type="ECO:0000256" key="1">
    <source>
        <dbReference type="ARBA" id="ARBA00023002"/>
    </source>
</evidence>
<dbReference type="InterPro" id="IPR000683">
    <property type="entry name" value="Gfo/Idh/MocA-like_OxRdtase_N"/>
</dbReference>
<dbReference type="RefSeq" id="WP_329259673.1">
    <property type="nucleotide sequence ID" value="NZ_CP109011.1"/>
</dbReference>
<dbReference type="Pfam" id="PF01408">
    <property type="entry name" value="GFO_IDH_MocA"/>
    <property type="match status" value="1"/>
</dbReference>
<reference evidence="5" key="1">
    <citation type="submission" date="2022-10" db="EMBL/GenBank/DDBJ databases">
        <title>The complete genomes of actinobacterial strains from the NBC collection.</title>
        <authorList>
            <person name="Joergensen T.S."/>
            <person name="Alvarez Arevalo M."/>
            <person name="Sterndorff E.B."/>
            <person name="Faurdal D."/>
            <person name="Vuksanovic O."/>
            <person name="Mourched A.-S."/>
            <person name="Charusanti P."/>
            <person name="Shaw S."/>
            <person name="Blin K."/>
            <person name="Weber T."/>
        </authorList>
    </citation>
    <scope>NUCLEOTIDE SEQUENCE</scope>
    <source>
        <strain evidence="5">NBC_00686</strain>
    </source>
</reference>
<dbReference type="Proteomes" id="UP001432168">
    <property type="component" value="Chromosome"/>
</dbReference>
<dbReference type="InterPro" id="IPR055170">
    <property type="entry name" value="GFO_IDH_MocA-like_dom"/>
</dbReference>
<feature type="domain" description="GFO/IDH/MocA-like oxidoreductase" evidence="4">
    <location>
        <begin position="131"/>
        <end position="265"/>
    </location>
</feature>
<dbReference type="Pfam" id="PF22725">
    <property type="entry name" value="GFO_IDH_MocA_C3"/>
    <property type="match status" value="1"/>
</dbReference>
<dbReference type="SUPFAM" id="SSF55347">
    <property type="entry name" value="Glyceraldehyde-3-phosphate dehydrogenase-like, C-terminal domain"/>
    <property type="match status" value="1"/>
</dbReference>
<feature type="region of interest" description="Disordered" evidence="2">
    <location>
        <begin position="346"/>
        <end position="365"/>
    </location>
</feature>
<protein>
    <submittedName>
        <fullName evidence="5">Gfo/Idh/MocA family oxidoreductase</fullName>
    </submittedName>
</protein>
<sequence>MGDAHRIGVIGLGVISRAYLDTLVGRSAVRVTAVADLDASRSAAVAAELPGVQALSVAELLASTDVDTVLNLTVPAAHAEIALGAIGHGKNVYGEKPLAAELTAARAVLEAAEKAAVGVGCAPDTVLGTGVQTARAAVDAGAVGRPLFASAAMVTPGHERWHPHPDFYYTAGGGPLLDMGPYYLSSLVHLLGPVRAVTGASSRLRTERVIGSGPRAGERIPVEVDSHVSGILEHEGGALTTITTSFDGVTTTAAPIEVHGETGTLTVPDPNHFDGEVRLLELGAAQWRTLPPSAGYVGAARGVGLLDFVAADGRRAPRASGELALHVLETMTALLRSSAEGRRIELSTSVERPDPVPLTPAEQWR</sequence>
<gene>
    <name evidence="5" type="ORF">OG929_05720</name>
</gene>
<evidence type="ECO:0000259" key="3">
    <source>
        <dbReference type="Pfam" id="PF01408"/>
    </source>
</evidence>
<keyword evidence="1" id="KW-0560">Oxidoreductase</keyword>
<proteinExistence type="predicted"/>
<accession>A0ABZ1WQU1</accession>